<dbReference type="PROSITE" id="PS51355">
    <property type="entry name" value="GLUTATHIONE_PEROXID_3"/>
    <property type="match status" value="1"/>
</dbReference>
<keyword evidence="2" id="KW-0575">Peroxidase</keyword>
<dbReference type="PANTHER" id="PTHR11592:SF40">
    <property type="entry name" value="THIOREDOXIN_GLUTATHIONE PEROXIDASE BTUE"/>
    <property type="match status" value="1"/>
</dbReference>
<dbReference type="InterPro" id="IPR000889">
    <property type="entry name" value="Glutathione_peroxidase"/>
</dbReference>
<accession>A0A6J6VQZ9</accession>
<dbReference type="EMBL" id="CAFAAK010000122">
    <property type="protein sequence ID" value="CAB4801673.1"/>
    <property type="molecule type" value="Genomic_DNA"/>
</dbReference>
<evidence type="ECO:0000256" key="2">
    <source>
        <dbReference type="ARBA" id="ARBA00022559"/>
    </source>
</evidence>
<dbReference type="PIRSF" id="PIRSF000303">
    <property type="entry name" value="Glutathion_perox"/>
    <property type="match status" value="1"/>
</dbReference>
<dbReference type="InterPro" id="IPR029760">
    <property type="entry name" value="GPX_CS"/>
</dbReference>
<gene>
    <name evidence="4" type="ORF">UFOPK1446_00242</name>
    <name evidence="5" type="ORF">UFOPK1939_00829</name>
    <name evidence="6" type="ORF">UFOPK2938_00354</name>
    <name evidence="7" type="ORF">UFOPK3024_00642</name>
</gene>
<dbReference type="InterPro" id="IPR036249">
    <property type="entry name" value="Thioredoxin-like_sf"/>
</dbReference>
<dbReference type="AlphaFoldDB" id="A0A6J6VQZ9"/>
<dbReference type="EMBL" id="CAEZVF010000125">
    <property type="protein sequence ID" value="CAB4624579.1"/>
    <property type="molecule type" value="Genomic_DNA"/>
</dbReference>
<comment type="similarity">
    <text evidence="1">Belongs to the glutathione peroxidase family.</text>
</comment>
<proteinExistence type="inferred from homology"/>
<dbReference type="PROSITE" id="PS00763">
    <property type="entry name" value="GLUTATHIONE_PEROXID_2"/>
    <property type="match status" value="1"/>
</dbReference>
<dbReference type="PANTHER" id="PTHR11592">
    <property type="entry name" value="GLUTATHIONE PEROXIDASE"/>
    <property type="match status" value="1"/>
</dbReference>
<dbReference type="GO" id="GO:0034599">
    <property type="term" value="P:cellular response to oxidative stress"/>
    <property type="evidence" value="ECO:0007669"/>
    <property type="project" value="TreeGrafter"/>
</dbReference>
<evidence type="ECO:0000313" key="4">
    <source>
        <dbReference type="EMBL" id="CAB4537771.1"/>
    </source>
</evidence>
<sequence>MSVLDIPVTSIDGTATTLGALDARAYLVVNVASKCGLTPQYTTLQELHSAYADQGLAVVAFPCNQFGGQEPGTNDEIQEFCSTTYNVTFPLFDKVEVNGPDRHALYAELTAVDDAEGVAGDIQWNFEKFVVGADGSIQRFRPRTEPNAPEIVTAIKELLA</sequence>
<dbReference type="EMBL" id="CAEZZX010000048">
    <property type="protein sequence ID" value="CAB4774872.1"/>
    <property type="molecule type" value="Genomic_DNA"/>
</dbReference>
<evidence type="ECO:0000256" key="1">
    <source>
        <dbReference type="ARBA" id="ARBA00006926"/>
    </source>
</evidence>
<dbReference type="GO" id="GO:0004601">
    <property type="term" value="F:peroxidase activity"/>
    <property type="evidence" value="ECO:0007669"/>
    <property type="project" value="UniProtKB-KW"/>
</dbReference>
<evidence type="ECO:0000313" key="5">
    <source>
        <dbReference type="EMBL" id="CAB4624579.1"/>
    </source>
</evidence>
<keyword evidence="3" id="KW-0560">Oxidoreductase</keyword>
<evidence type="ECO:0000256" key="3">
    <source>
        <dbReference type="ARBA" id="ARBA00023002"/>
    </source>
</evidence>
<dbReference type="Gene3D" id="3.40.30.10">
    <property type="entry name" value="Glutaredoxin"/>
    <property type="match status" value="1"/>
</dbReference>
<dbReference type="CDD" id="cd00340">
    <property type="entry name" value="GSH_Peroxidase"/>
    <property type="match status" value="1"/>
</dbReference>
<evidence type="ECO:0000313" key="6">
    <source>
        <dbReference type="EMBL" id="CAB4774872.1"/>
    </source>
</evidence>
<name>A0A6J6VQZ9_9ZZZZ</name>
<dbReference type="SUPFAM" id="SSF52833">
    <property type="entry name" value="Thioredoxin-like"/>
    <property type="match status" value="1"/>
</dbReference>
<protein>
    <submittedName>
        <fullName evidence="6">Unannotated protein</fullName>
    </submittedName>
</protein>
<evidence type="ECO:0000313" key="7">
    <source>
        <dbReference type="EMBL" id="CAB4801673.1"/>
    </source>
</evidence>
<reference evidence="6" key="1">
    <citation type="submission" date="2020-05" db="EMBL/GenBank/DDBJ databases">
        <authorList>
            <person name="Chiriac C."/>
            <person name="Salcher M."/>
            <person name="Ghai R."/>
            <person name="Kavagutti S V."/>
        </authorList>
    </citation>
    <scope>NUCLEOTIDE SEQUENCE</scope>
</reference>
<organism evidence="6">
    <name type="scientific">freshwater metagenome</name>
    <dbReference type="NCBI Taxonomy" id="449393"/>
    <lineage>
        <taxon>unclassified sequences</taxon>
        <taxon>metagenomes</taxon>
        <taxon>ecological metagenomes</taxon>
    </lineage>
</organism>
<dbReference type="EMBL" id="CAEZSO010000031">
    <property type="protein sequence ID" value="CAB4537771.1"/>
    <property type="molecule type" value="Genomic_DNA"/>
</dbReference>
<dbReference type="Pfam" id="PF00255">
    <property type="entry name" value="GSHPx"/>
    <property type="match status" value="1"/>
</dbReference>
<dbReference type="FunFam" id="3.40.30.10:FF:000010">
    <property type="entry name" value="Glutathione peroxidase"/>
    <property type="match status" value="1"/>
</dbReference>
<dbReference type="PRINTS" id="PR01011">
    <property type="entry name" value="GLUTPROXDASE"/>
</dbReference>